<dbReference type="Pfam" id="PF00582">
    <property type="entry name" value="Usp"/>
    <property type="match status" value="2"/>
</dbReference>
<gene>
    <name evidence="3" type="ORF">GCM10011387_03500</name>
</gene>
<name>A0A916X831_9SPHI</name>
<feature type="domain" description="UspA" evidence="2">
    <location>
        <begin position="185"/>
        <end position="312"/>
    </location>
</feature>
<proteinExistence type="inferred from homology"/>
<dbReference type="PANTHER" id="PTHR46268">
    <property type="entry name" value="STRESS RESPONSE PROTEIN NHAX"/>
    <property type="match status" value="1"/>
</dbReference>
<dbReference type="Gene3D" id="3.40.50.12370">
    <property type="match status" value="1"/>
</dbReference>
<dbReference type="InterPro" id="IPR006016">
    <property type="entry name" value="UspA"/>
</dbReference>
<dbReference type="CDD" id="cd00293">
    <property type="entry name" value="USP-like"/>
    <property type="match status" value="1"/>
</dbReference>
<evidence type="ECO:0000313" key="4">
    <source>
        <dbReference type="Proteomes" id="UP000651668"/>
    </source>
</evidence>
<keyword evidence="4" id="KW-1185">Reference proteome</keyword>
<feature type="domain" description="UspA" evidence="2">
    <location>
        <begin position="28"/>
        <end position="176"/>
    </location>
</feature>
<dbReference type="PANTHER" id="PTHR46268:SF6">
    <property type="entry name" value="UNIVERSAL STRESS PROTEIN UP12"/>
    <property type="match status" value="1"/>
</dbReference>
<protein>
    <recommendedName>
        <fullName evidence="2">UspA domain-containing protein</fullName>
    </recommendedName>
</protein>
<reference evidence="3" key="2">
    <citation type="submission" date="2020-09" db="EMBL/GenBank/DDBJ databases">
        <authorList>
            <person name="Sun Q."/>
            <person name="Zhou Y."/>
        </authorList>
    </citation>
    <scope>NUCLEOTIDE SEQUENCE</scope>
    <source>
        <strain evidence="3">CGMCC 1.15343</strain>
    </source>
</reference>
<dbReference type="AlphaFoldDB" id="A0A916X831"/>
<organism evidence="3 4">
    <name type="scientific">Pedobacter quisquiliarum</name>
    <dbReference type="NCBI Taxonomy" id="1834438"/>
    <lineage>
        <taxon>Bacteria</taxon>
        <taxon>Pseudomonadati</taxon>
        <taxon>Bacteroidota</taxon>
        <taxon>Sphingobacteriia</taxon>
        <taxon>Sphingobacteriales</taxon>
        <taxon>Sphingobacteriaceae</taxon>
        <taxon>Pedobacter</taxon>
    </lineage>
</organism>
<sequence length="321" mass="35986">MQQSYYKRLIFPTFKLQLRIKDFKLTDMKKLVVFTDFSERSENASEYAIHLARAIHANIILYHAYLNPAAQPYAAQVAWPIVNTGELEMTSRKELALNASKLSKLAAANPGAAFIPKIETRCDEGNVTDHLEALFADRDIVLCIMANHRKGFSSLISGNHLNKMLGASKVPVLVVPDKITYKAIHKIAFATDLNLEDIDIVQSLATLAHHGDASIMLAHISADPEHAQTKAKRDQVQQFLCEVSNKINYPHIYYRHIQDADVSAGLKWASEHVAFDLLTMVHHQRSFLEGLFNSSHTKATITDANTPMLIYPRGAAHFPIF</sequence>
<comment type="similarity">
    <text evidence="1">Belongs to the universal stress protein A family.</text>
</comment>
<dbReference type="Proteomes" id="UP000651668">
    <property type="component" value="Unassembled WGS sequence"/>
</dbReference>
<comment type="caution">
    <text evidence="3">The sequence shown here is derived from an EMBL/GenBank/DDBJ whole genome shotgun (WGS) entry which is preliminary data.</text>
</comment>
<accession>A0A916X831</accession>
<evidence type="ECO:0000259" key="2">
    <source>
        <dbReference type="Pfam" id="PF00582"/>
    </source>
</evidence>
<evidence type="ECO:0000313" key="3">
    <source>
        <dbReference type="EMBL" id="GGC53257.1"/>
    </source>
</evidence>
<evidence type="ECO:0000256" key="1">
    <source>
        <dbReference type="ARBA" id="ARBA00008791"/>
    </source>
</evidence>
<reference evidence="3" key="1">
    <citation type="journal article" date="2014" name="Int. J. Syst. Evol. Microbiol.">
        <title>Complete genome sequence of Corynebacterium casei LMG S-19264T (=DSM 44701T), isolated from a smear-ripened cheese.</title>
        <authorList>
            <consortium name="US DOE Joint Genome Institute (JGI-PGF)"/>
            <person name="Walter F."/>
            <person name="Albersmeier A."/>
            <person name="Kalinowski J."/>
            <person name="Ruckert C."/>
        </authorList>
    </citation>
    <scope>NUCLEOTIDE SEQUENCE</scope>
    <source>
        <strain evidence="3">CGMCC 1.15343</strain>
    </source>
</reference>
<dbReference type="SUPFAM" id="SSF52402">
    <property type="entry name" value="Adenine nucleotide alpha hydrolases-like"/>
    <property type="match status" value="2"/>
</dbReference>
<dbReference type="EMBL" id="BMIL01000001">
    <property type="protein sequence ID" value="GGC53257.1"/>
    <property type="molecule type" value="Genomic_DNA"/>
</dbReference>